<organism evidence="1 2">
    <name type="scientific">Chitinophaga rhizophila</name>
    <dbReference type="NCBI Taxonomy" id="2866212"/>
    <lineage>
        <taxon>Bacteria</taxon>
        <taxon>Pseudomonadati</taxon>
        <taxon>Bacteroidota</taxon>
        <taxon>Chitinophagia</taxon>
        <taxon>Chitinophagales</taxon>
        <taxon>Chitinophagaceae</taxon>
        <taxon>Chitinophaga</taxon>
    </lineage>
</organism>
<accession>A0ABS7GH17</accession>
<sequence>MSIIDLSIRMHAIVQEVNRTIKEHRLLDVKLYSYSEDGLVLGLNENLTYSHKFEIRFKNVFAVDCVMAWTIETEKDLIRLIDVSEEAKVINMKYGVIKGNFVFELQGEDDKLFYIIAEEISFAEHVVKYY</sequence>
<evidence type="ECO:0000313" key="1">
    <source>
        <dbReference type="EMBL" id="MBW8686993.1"/>
    </source>
</evidence>
<gene>
    <name evidence="1" type="ORF">K1Y79_21840</name>
</gene>
<protein>
    <recommendedName>
        <fullName evidence="3">Immunity protein 50 of polymorphic toxin system</fullName>
    </recommendedName>
</protein>
<evidence type="ECO:0008006" key="3">
    <source>
        <dbReference type="Google" id="ProtNLM"/>
    </source>
</evidence>
<keyword evidence="2" id="KW-1185">Reference proteome</keyword>
<comment type="caution">
    <text evidence="1">The sequence shown here is derived from an EMBL/GenBank/DDBJ whole genome shotgun (WGS) entry which is preliminary data.</text>
</comment>
<proteinExistence type="predicted"/>
<dbReference type="Proteomes" id="UP000812961">
    <property type="component" value="Unassembled WGS sequence"/>
</dbReference>
<evidence type="ECO:0000313" key="2">
    <source>
        <dbReference type="Proteomes" id="UP000812961"/>
    </source>
</evidence>
<reference evidence="1 2" key="1">
    <citation type="submission" date="2021-08" db="EMBL/GenBank/DDBJ databases">
        <title>The genome sequence of Chitinophaga sp. B61.</title>
        <authorList>
            <person name="Zhang X."/>
        </authorList>
    </citation>
    <scope>NUCLEOTIDE SEQUENCE [LARGE SCALE GENOMIC DNA]</scope>
    <source>
        <strain evidence="1 2">B61</strain>
    </source>
</reference>
<dbReference type="RefSeq" id="WP_220252320.1">
    <property type="nucleotide sequence ID" value="NZ_JAICCF010000004.1"/>
</dbReference>
<name>A0ABS7GH17_9BACT</name>
<dbReference type="EMBL" id="JAICCF010000004">
    <property type="protein sequence ID" value="MBW8686993.1"/>
    <property type="molecule type" value="Genomic_DNA"/>
</dbReference>